<feature type="domain" description="Ig-like" evidence="11">
    <location>
        <begin position="2146"/>
        <end position="2232"/>
    </location>
</feature>
<feature type="domain" description="Ig-like" evidence="11">
    <location>
        <begin position="2877"/>
        <end position="2963"/>
    </location>
</feature>
<evidence type="ECO:0000256" key="2">
    <source>
        <dbReference type="ARBA" id="ARBA00004496"/>
    </source>
</evidence>
<dbReference type="GO" id="GO:0005634">
    <property type="term" value="C:nucleus"/>
    <property type="evidence" value="ECO:0007669"/>
    <property type="project" value="UniProtKB-SubCell"/>
</dbReference>
<feature type="domain" description="Ig-like" evidence="11">
    <location>
        <begin position="1064"/>
        <end position="1146"/>
    </location>
</feature>
<dbReference type="FunFam" id="2.60.40.10:FF:000421">
    <property type="entry name" value="LOW QUALITY PROTEIN: obscurin"/>
    <property type="match status" value="1"/>
</dbReference>
<dbReference type="InterPro" id="IPR036179">
    <property type="entry name" value="Ig-like_dom_sf"/>
</dbReference>
<evidence type="ECO:0000259" key="11">
    <source>
        <dbReference type="PROSITE" id="PS50835"/>
    </source>
</evidence>
<feature type="domain" description="Ig-like" evidence="11">
    <location>
        <begin position="1153"/>
        <end position="1237"/>
    </location>
</feature>
<feature type="domain" description="Ig-like" evidence="11">
    <location>
        <begin position="2784"/>
        <end position="2871"/>
    </location>
</feature>
<dbReference type="SUPFAM" id="SSF48726">
    <property type="entry name" value="Immunoglobulin"/>
    <property type="match status" value="41"/>
</dbReference>
<feature type="domain" description="Ig-like" evidence="11">
    <location>
        <begin position="3337"/>
        <end position="3423"/>
    </location>
</feature>
<evidence type="ECO:0000256" key="8">
    <source>
        <dbReference type="ARBA" id="ARBA00023242"/>
    </source>
</evidence>
<gene>
    <name evidence="12" type="primary">Obscn_2</name>
    <name evidence="12" type="ORF">N1851_002444</name>
</gene>
<keyword evidence="4" id="KW-0963">Cytoplasm</keyword>
<feature type="domain" description="Ig-like" evidence="11">
    <location>
        <begin position="1242"/>
        <end position="1327"/>
    </location>
</feature>
<dbReference type="FunFam" id="2.60.40.10:FF:000211">
    <property type="entry name" value="Obscurin-like protein 1"/>
    <property type="match status" value="1"/>
</dbReference>
<sequence length="3721" mass="413599">MSDIPGGIVAAAKNRLQVVKALEDTQVCECESCSFEVALNLAFIEGVWSRDGLRLKSKPNCRISTHGKKHTLTLTRVALGDAGAISFQAHEVETTCRLTVTARDIYIVKELEDVDTMERKTVSFLCEVNQEDLEGRWYRDDCRVRPGDNIKIRHQGNIHILSFKSVRPEHAGEIKFTAERVSSYATLTVKELPVQIVRPLRVKIAMYRHRGLLECQVSRPNALVRWYKNGRELTTGKKYQLISQGIYRQLTIDDICSSDEDTYSCDAEDDKTSCQLLVEEQAIKIVRGMSSVEVMEPEPALFQVETSLRSGRPPRWTLSGQVLQPSPGVRMDREGTVHSLCFTSTESSMSGPVVVHHMDDVEVKENAAVTLSCEFAPSPRAVHWFKGRTALKSSTKYSMKREGTRAELTIHGLLGMDGGPYHCMAGGSQSTAQVKVEVRRLKLVKNLEPVEVEEDDNATFSCELNYVVANVEWLLNSCRLYSNAVYRIQNMGTMHSLTVRKLRPQESRVTFKAGPVSETTTLRVKERPAVFLRSLEDVAGEEQGMVCLQCEASKETVSPVWKKDGVVLTHSDKQELLHSGRSMTLILHSLCKDDAGHYTCDLGTSQTKAKVTVHDLHITIVRRLKTVSILEGENCTFDCLLSHDVIEEPIWTINDQLVVSDSRLQVVNNGRQYTLAIKDAILLDAGDVVFTIKDLSCRTMLFVREKPVCVFREMLNVKAVPGDDAELSCEITKPEATIRWLKNGHLIRPSPKYVFSVEKNVVRLVIRNATIKDSGEYCCEADGIATRAKLEIRELQHTFSRELREMRGEEKGKVTLECETRRPAKRVTWLKGMMELRSGRKYVMRQSGVVLSLTIFCLERSDTDHYTCDVGTMKSHAQLTVVGQRVLILEELEDVECLEGDTVTFRCRVCPSDHASVKWYLDETLLYTNDLNEIQAVAGGYHMLTFRQLARKDTGTISFEAGDKRSYGSLLVRERRPTIIKSLEDCEAIEGGGLTLCCVTSKPCHILWYKDGCQMWNSSRYFAVRSGCEARLTIREVCSNDCGVYECSAGSVTTKAVVRVKAIPAEFTQLLQALEAKEGEAVTLSCEYSLPGIPYHWRRGRESLRAGDKYVMKHKKTNIFLTITALRPQDSGDYSCHCREHHTTASLKVIAIPITFTQPLKHVQADEGINVTLRCELSKAGVVAEWMKGDDLLRNGIKHQIRKRETTQELLLWRPVPGDSGVYSCVCADQKTSATVTIIALPVTFKQKLKNVLTEEGSSATFRCELSKPGHAMEWRRGGDEVIQNGEKYHLRHRDVHAELKILDVTPEDSNIYTCICGDIETTATLTVNALPVSFRQKLQNVQMKEGQNVTLQCEISRAGVVVEWWRLGGDLLQNGEKFLIKQRGSVQELILKEAVPEDSGVYLCVCRELRTRATVKVTAVPATFRGCLKSQEGEEGGSVVLRCELSKKGVSVEWWRGDQVLTEELSRGKYQMTLEGRMAQMTILNLHLEDTAKYSCTIGEQKTTAQVTVKPLPVTFQRDLQRVVGREGDRAVFCCELSKPGAPVDWRKGRVVLKPGDKYEMKQEGPYTKLIIKNIEENDAGRYTCKTQDSQSTAELTVKESAERRRKRGSPPCFSLSLADHEATEGSSVVLRCELTKPAASVEWRRGEEPLWNGEKYQMRMRELQAELKIVGLAPEDVGDYSCVCGEHRTTARLTVNERPVTFVQELRNIQVEEGNPVSLHCELSRPGVAVQWRKGDSVLSSGDRYQVKQSGPSRQLFIRKSQPEDSGVYCCVCDELKSTATVVITAIPVSFKLKLKNQEAVEEGSVSLRCELSKPGVPVEWRRNAKLLKEGRKYQLRQEGRLAEMVVRKVAMEDAGEYSCFVGAVVTSAEIKVRALPVTFNKEVESVVVKEGGRAVFCCELSKPGAPVDWRKGRVVLKPGDKYEMKQEGPYTKLVICNAEEDDAGKYTCKSHDSQSTAELIVKAPPVTFKVKLRNQQVEEENSVTLSCELSKPGLAAEWRKGVELLKNGLKYQIKKREGVTELTIRNALLEDTGIYCCVYGDVVTTANVTVTPIPITFKMGLKNQEAREGGNVILRCELSKAGVPVEWWKGEDLLNHGGRYQTTLSGNFAELEIKNIQPEDVGEYSCILGDQKTTAEVNVRAAASVYIEKELESQVVVMEGKSAVLSCEISSANVPVTWKKNNIPVEEGGRCIIKKKGVTHTLEIHKLCREDAGEYCCITRGKKTTARLIVRERVRIITELQDKTVMAGEDAMFVCELSHSDVSEGEWWLCSSPLQKNEMNQMTFHGRHHRLVLTMTTPEETGEVAFVIGEERTSAQLLVVPRVKVLFKEWPKDVVIMEGQTASLSCSTSDNTTPVIWKRNYVPLHHGNKYELRKEGHLNLLLIHDVELLDTGTYTCDTGDVQGNAMLTVQELPSFFQEELQDAEAEEGGAASLYCELSKPPPPGVLVQWRKNKLPLRANRKYEMKQNGCLLQLLIKDLKPEDSGSYSCQVGEAESSSSVAVRELPPSFKKEVQSVEAEEGGSASLSCELSKPPQPGVLVQWKKNRLPLRANRKYEMKQDGCLLLLLIKDLKPEDSGSYSCQVGGAETSASLAVKELPPFFQEELQDAEAEEEETTSLYCELSKPPPPGVLVQWKKNKLPLRANRKYEMKQDGCLLQLLIKDLKPEDSGGYSCQVGGAETSASLAVEGLPPSFKKEVQSVEAEEGGSASLSCELSKPPQPGVLVQWKKNRLPLRANRKYEIKQDRCLLQFLIKDLKPEDSGSYSCQVGGAETSASVAVKELPPFFQEELQDAEAEEEETTSLYCELSKPPPPGVLVQWKKNKLPLRANRKYEMKQDGCLLQLLIKDLKPEDSGSYSCQVGGAETSASLAVEGLPPSFKKEVQSVEAEEGGSASLSCELSKPPQPGVLVQWKKNRLPLRANRKYEMKQDGCLLLLLIKDLKPADSGSYSCQVGGAETSASLAVKELPPFFQEELQDAEAEEGGSASLSCELSKPPPPGVLVQWKKNKLPLRANRKYEMKQDGCLLQLLIKDLKPEDSGGYSCQVGGAETSASLAVEGLPPSFKKEVQSVEAEEGGSASLSCELSKPPQPGVLVQWKKNRLPLRANRKYEMKQDGCLLLLLIKDLKPEDSGSYSCQVGGAETSASLAVKELPPSFKKEVQSVEAEEGGAASLSCELSKPPQPGVLVQWKKNRLPLRANRKYEMKQDGCLLQLFIKDLKPEDSGSYSCQVGGADTSASLAVTELPPYFQEELQSVEAEEGGAASLSCELSKPPQPGVLVQWRKNRLPLRANRKYEMKQDGCLLQLLIKDLKPEDSGSYSCQVGGAETSANLAVKELPPSFKKEVQSVEAEEGGAASLSCELSKPPQPGVLVQWKKNRLPLRANRKYEMKQDGCLLQLFIKDLKPEDSGSYSCQVGGAETSASLAVTELPPSFKKEVQSVEAEEGGSASLSCELSKPPQPGVLVQWKKNRLPLRASRKYEMKQDGCQLQLFIKDLKPEDSGSYSCQVGGADTYANLAVKELPPSFKKEVQCVEAEEGGAASLSCELSKPPPPGVLVQWKKNRLPLRANRKYEMKQDGCLLQLLIKDLKPEDSGSYSCQVGGTETSASLTVKELPPSFKNELQIVEAVEGGAAHLFCELSKPPQPGVLVQWRKNTLPLRANRKYEMKQDGCLLQLLIKDLKSEDSASYFCQVGGTETSSSLAVTGEFVKQISLFVFLYLQRKTY</sequence>
<dbReference type="InterPro" id="IPR013106">
    <property type="entry name" value="Ig_V-set"/>
</dbReference>
<accession>A0AA47P8N5</accession>
<dbReference type="InterPro" id="IPR013783">
    <property type="entry name" value="Ig-like_fold"/>
</dbReference>
<dbReference type="CDD" id="cd00096">
    <property type="entry name" value="Ig"/>
    <property type="match status" value="11"/>
</dbReference>
<keyword evidence="9" id="KW-0393">Immunoglobulin domain</keyword>
<dbReference type="InterPro" id="IPR052385">
    <property type="entry name" value="Obscurin/Obscurin-like_Reg"/>
</dbReference>
<dbReference type="Pfam" id="PF07679">
    <property type="entry name" value="I-set"/>
    <property type="match status" value="36"/>
</dbReference>
<feature type="domain" description="Ig-like" evidence="11">
    <location>
        <begin position="977"/>
        <end position="1058"/>
    </location>
</feature>
<evidence type="ECO:0000313" key="12">
    <source>
        <dbReference type="EMBL" id="KAK0155211.1"/>
    </source>
</evidence>
<proteinExistence type="inferred from homology"/>
<evidence type="ECO:0000256" key="7">
    <source>
        <dbReference type="ARBA" id="ARBA00023157"/>
    </source>
</evidence>
<feature type="domain" description="Ig-like" evidence="11">
    <location>
        <begin position="3061"/>
        <end position="3147"/>
    </location>
</feature>
<feature type="domain" description="Ig-like" evidence="11">
    <location>
        <begin position="1422"/>
        <end position="1509"/>
    </location>
</feature>
<name>A0AA47P8N5_MERPO</name>
<feature type="domain" description="Ig-like" evidence="11">
    <location>
        <begin position="3153"/>
        <end position="3239"/>
    </location>
</feature>
<dbReference type="SMART" id="SM00406">
    <property type="entry name" value="IGv"/>
    <property type="match status" value="20"/>
</dbReference>
<dbReference type="Gene3D" id="2.60.40.10">
    <property type="entry name" value="Immunoglobulins"/>
    <property type="match status" value="41"/>
</dbReference>
<feature type="domain" description="Ig-like" evidence="11">
    <location>
        <begin position="3521"/>
        <end position="3607"/>
    </location>
</feature>
<feature type="domain" description="Ig-like" evidence="11">
    <location>
        <begin position="3613"/>
        <end position="3699"/>
    </location>
</feature>
<feature type="domain" description="Ig-like" evidence="11">
    <location>
        <begin position="2057"/>
        <end position="2141"/>
    </location>
</feature>
<evidence type="ECO:0000256" key="3">
    <source>
        <dbReference type="ARBA" id="ARBA00006692"/>
    </source>
</evidence>
<protein>
    <submittedName>
        <fullName evidence="12">Obscurin</fullName>
    </submittedName>
</protein>
<feature type="domain" description="Ig-like" evidence="11">
    <location>
        <begin position="808"/>
        <end position="880"/>
    </location>
</feature>
<feature type="domain" description="Ig-like" evidence="11">
    <location>
        <begin position="2600"/>
        <end position="2687"/>
    </location>
</feature>
<evidence type="ECO:0000256" key="9">
    <source>
        <dbReference type="ARBA" id="ARBA00023319"/>
    </source>
</evidence>
<feature type="domain" description="Ig-like" evidence="11">
    <location>
        <begin position="707"/>
        <end position="791"/>
    </location>
</feature>
<dbReference type="GO" id="GO:0005737">
    <property type="term" value="C:cytoplasm"/>
    <property type="evidence" value="ECO:0007669"/>
    <property type="project" value="UniProtKB-SubCell"/>
</dbReference>
<evidence type="ECO:0000256" key="10">
    <source>
        <dbReference type="SAM" id="MobiDB-lite"/>
    </source>
</evidence>
<evidence type="ECO:0000313" key="13">
    <source>
        <dbReference type="Proteomes" id="UP001174136"/>
    </source>
</evidence>
<feature type="domain" description="Ig-like" evidence="11">
    <location>
        <begin position="1514"/>
        <end position="1598"/>
    </location>
</feature>
<keyword evidence="6" id="KW-0677">Repeat</keyword>
<feature type="domain" description="Ig-like" evidence="11">
    <location>
        <begin position="352"/>
        <end position="439"/>
    </location>
</feature>
<keyword evidence="13" id="KW-1185">Reference proteome</keyword>
<evidence type="ECO:0000256" key="6">
    <source>
        <dbReference type="ARBA" id="ARBA00022737"/>
    </source>
</evidence>
<keyword evidence="7" id="KW-1015">Disulfide bond</keyword>
<feature type="domain" description="Ig-like" evidence="11">
    <location>
        <begin position="3429"/>
        <end position="3515"/>
    </location>
</feature>
<feature type="domain" description="Ig-like" evidence="11">
    <location>
        <begin position="3245"/>
        <end position="3331"/>
    </location>
</feature>
<dbReference type="FunFam" id="2.60.40.10:FF:000228">
    <property type="entry name" value="obscurin isoform X4"/>
    <property type="match status" value="5"/>
</dbReference>
<dbReference type="Proteomes" id="UP001174136">
    <property type="component" value="Unassembled WGS sequence"/>
</dbReference>
<feature type="domain" description="Ig-like" evidence="11">
    <location>
        <begin position="1613"/>
        <end position="1696"/>
    </location>
</feature>
<feature type="domain" description="Ig-like" evidence="11">
    <location>
        <begin position="1332"/>
        <end position="1417"/>
    </location>
</feature>
<dbReference type="PROSITE" id="PS50835">
    <property type="entry name" value="IG_LIKE"/>
    <property type="match status" value="34"/>
</dbReference>
<comment type="subcellular location">
    <subcellularLocation>
        <location evidence="2">Cytoplasm</location>
    </subcellularLocation>
    <subcellularLocation>
        <location evidence="1">Nucleus</location>
    </subcellularLocation>
</comment>
<evidence type="ECO:0000256" key="4">
    <source>
        <dbReference type="ARBA" id="ARBA00022490"/>
    </source>
</evidence>
<dbReference type="PANTHER" id="PTHR35971:SF5">
    <property type="entry name" value="OBSCURIN LIKE CYTOSKELETAL ADAPTOR 1"/>
    <property type="match status" value="1"/>
</dbReference>
<dbReference type="PANTHER" id="PTHR35971">
    <property type="entry name" value="SI:DKEY-31G6.6"/>
    <property type="match status" value="1"/>
</dbReference>
<evidence type="ECO:0000256" key="5">
    <source>
        <dbReference type="ARBA" id="ARBA00022553"/>
    </source>
</evidence>
<dbReference type="SMART" id="SM00408">
    <property type="entry name" value="IGc2"/>
    <property type="match status" value="33"/>
</dbReference>
<keyword evidence="8" id="KW-0539">Nucleus</keyword>
<organism evidence="12 13">
    <name type="scientific">Merluccius polli</name>
    <name type="common">Benguela hake</name>
    <name type="synonym">Merluccius cadenati</name>
    <dbReference type="NCBI Taxonomy" id="89951"/>
    <lineage>
        <taxon>Eukaryota</taxon>
        <taxon>Metazoa</taxon>
        <taxon>Chordata</taxon>
        <taxon>Craniata</taxon>
        <taxon>Vertebrata</taxon>
        <taxon>Euteleostomi</taxon>
        <taxon>Actinopterygii</taxon>
        <taxon>Neopterygii</taxon>
        <taxon>Teleostei</taxon>
        <taxon>Neoteleostei</taxon>
        <taxon>Acanthomorphata</taxon>
        <taxon>Zeiogadaria</taxon>
        <taxon>Gadariae</taxon>
        <taxon>Gadiformes</taxon>
        <taxon>Gadoidei</taxon>
        <taxon>Merlucciidae</taxon>
        <taxon>Merluccius</taxon>
    </lineage>
</organism>
<feature type="domain" description="Ig-like" evidence="11">
    <location>
        <begin position="2509"/>
        <end position="2595"/>
    </location>
</feature>
<dbReference type="SMART" id="SM00409">
    <property type="entry name" value="IG"/>
    <property type="match status" value="40"/>
</dbReference>
<feature type="domain" description="Ig-like" evidence="11">
    <location>
        <begin position="2324"/>
        <end position="2411"/>
    </location>
</feature>
<feature type="domain" description="Ig-like" evidence="11">
    <location>
        <begin position="2416"/>
        <end position="2503"/>
    </location>
</feature>
<dbReference type="InterPro" id="IPR003598">
    <property type="entry name" value="Ig_sub2"/>
</dbReference>
<dbReference type="InterPro" id="IPR013098">
    <property type="entry name" value="Ig_I-set"/>
</dbReference>
<dbReference type="FunFam" id="2.60.40.10:FF:001652">
    <property type="entry name" value="Uncharacterized protein"/>
    <property type="match status" value="3"/>
</dbReference>
<feature type="domain" description="Ig-like" evidence="11">
    <location>
        <begin position="1790"/>
        <end position="1874"/>
    </location>
</feature>
<comment type="caution">
    <text evidence="12">The sequence shown here is derived from an EMBL/GenBank/DDBJ whole genome shotgun (WGS) entry which is preliminary data.</text>
</comment>
<dbReference type="InterPro" id="IPR003599">
    <property type="entry name" value="Ig_sub"/>
</dbReference>
<keyword evidence="5" id="KW-0597">Phosphoprotein</keyword>
<feature type="domain" description="Ig-like" evidence="11">
    <location>
        <begin position="528"/>
        <end position="612"/>
    </location>
</feature>
<feature type="domain" description="Ig-like" evidence="11">
    <location>
        <begin position="2968"/>
        <end position="3055"/>
    </location>
</feature>
<dbReference type="InterPro" id="IPR007110">
    <property type="entry name" value="Ig-like_dom"/>
</dbReference>
<dbReference type="FunFam" id="2.60.40.10:FF:000050">
    <property type="entry name" value="Titin isoform B"/>
    <property type="match status" value="1"/>
</dbReference>
<feature type="domain" description="Ig-like" evidence="11">
    <location>
        <begin position="1879"/>
        <end position="1963"/>
    </location>
</feature>
<dbReference type="FunFam" id="2.60.40.10:FF:000707">
    <property type="entry name" value="Obscurin, cytoskeletal calmodulin and titin-interacting RhoGEF"/>
    <property type="match status" value="13"/>
</dbReference>
<dbReference type="EMBL" id="JAOPHQ010000296">
    <property type="protein sequence ID" value="KAK0155211.1"/>
    <property type="molecule type" value="Genomic_DNA"/>
</dbReference>
<feature type="region of interest" description="Disordered" evidence="10">
    <location>
        <begin position="1595"/>
        <end position="1614"/>
    </location>
</feature>
<feature type="domain" description="Ig-like" evidence="11">
    <location>
        <begin position="2693"/>
        <end position="2779"/>
    </location>
</feature>
<feature type="domain" description="Ig-like" evidence="11">
    <location>
        <begin position="1701"/>
        <end position="1785"/>
    </location>
</feature>
<evidence type="ECO:0000256" key="1">
    <source>
        <dbReference type="ARBA" id="ARBA00004123"/>
    </source>
</evidence>
<feature type="domain" description="Ig-like" evidence="11">
    <location>
        <begin position="193"/>
        <end position="284"/>
    </location>
</feature>
<reference evidence="12" key="1">
    <citation type="journal article" date="2023" name="Front. Mar. Sci.">
        <title>A new Merluccius polli reference genome to investigate the effects of global change in West African waters.</title>
        <authorList>
            <person name="Mateo J.L."/>
            <person name="Blanco-Fernandez C."/>
            <person name="Garcia-Vazquez E."/>
            <person name="Machado-Schiaffino G."/>
        </authorList>
    </citation>
    <scope>NUCLEOTIDE SEQUENCE</scope>
    <source>
        <strain evidence="12">C29</strain>
        <tissue evidence="12">Fin</tissue>
    </source>
</reference>
<feature type="domain" description="Ig-like" evidence="11">
    <location>
        <begin position="1967"/>
        <end position="2052"/>
    </location>
</feature>
<comment type="similarity">
    <text evidence="3">Belongs to the protein kinase superfamily. CAMK Ser/Thr protein kinase family.</text>
</comment>